<dbReference type="InterPro" id="IPR002715">
    <property type="entry name" value="Nas_poly-pep-assoc_cplx_dom"/>
</dbReference>
<dbReference type="InterPro" id="IPR038187">
    <property type="entry name" value="NAC_A/B_dom_sf"/>
</dbReference>
<name>A0ABV2AJ54_9EUKA</name>
<evidence type="ECO:0000256" key="2">
    <source>
        <dbReference type="SAM" id="MobiDB-lite"/>
    </source>
</evidence>
<feature type="domain" description="NAC-A/B" evidence="3">
    <location>
        <begin position="40"/>
        <end position="106"/>
    </location>
</feature>
<feature type="compositionally biased region" description="Basic and acidic residues" evidence="2">
    <location>
        <begin position="147"/>
        <end position="219"/>
    </location>
</feature>
<dbReference type="Proteomes" id="UP001439008">
    <property type="component" value="Unassembled WGS sequence"/>
</dbReference>
<comment type="caution">
    <text evidence="4">The sequence shown here is derived from an EMBL/GenBank/DDBJ whole genome shotgun (WGS) entry which is preliminary data.</text>
</comment>
<comment type="subunit">
    <text evidence="1">Part of the nascent polypeptide-associated complex (NAC).</text>
</comment>
<keyword evidence="1" id="KW-0805">Transcription regulation</keyword>
<feature type="region of interest" description="Disordered" evidence="2">
    <location>
        <begin position="145"/>
        <end position="244"/>
    </location>
</feature>
<keyword evidence="5" id="KW-1185">Reference proteome</keyword>
<evidence type="ECO:0000259" key="3">
    <source>
        <dbReference type="PROSITE" id="PS51151"/>
    </source>
</evidence>
<sequence>MTVDPKVMEERIAKRFGNKAVQTRGRGAVRQNAKKRVNKKVEEQKLNALLEKNHLNNKIEDIPSVTFIKDDDTVVTFEKPVVKATIQSKIFAITGKQINSTIEEMMPGIHKKLDAETRKRFPLKEEDIKSIGEFPDLVEDFEAISNQKDENDKKSSDQIEKNDEKVKIEQIDEKAKNNEKKDEKDENNEKKEEKAKNNEKKDEKVKNNEKKDEKAKNNDEELSVSEYDSEESSQYSYSDEEESE</sequence>
<evidence type="ECO:0000313" key="4">
    <source>
        <dbReference type="EMBL" id="MES1919711.1"/>
    </source>
</evidence>
<dbReference type="EMBL" id="JBDODL010000376">
    <property type="protein sequence ID" value="MES1919711.1"/>
    <property type="molecule type" value="Genomic_DNA"/>
</dbReference>
<dbReference type="PROSITE" id="PS51151">
    <property type="entry name" value="NAC_AB"/>
    <property type="match status" value="1"/>
</dbReference>
<gene>
    <name evidence="4" type="primary">BTF3L4</name>
    <name evidence="4" type="ORF">MHBO_001493</name>
</gene>
<dbReference type="Gene3D" id="2.20.70.30">
    <property type="entry name" value="Nascent polypeptide-associated complex domain"/>
    <property type="match status" value="1"/>
</dbReference>
<protein>
    <recommendedName>
        <fullName evidence="1">Nascent polypeptide-associated complex subunit beta</fullName>
    </recommendedName>
</protein>
<keyword evidence="1" id="KW-0804">Transcription</keyword>
<dbReference type="SMART" id="SM01407">
    <property type="entry name" value="NAC"/>
    <property type="match status" value="1"/>
</dbReference>
<evidence type="ECO:0000256" key="1">
    <source>
        <dbReference type="RuleBase" id="RU361272"/>
    </source>
</evidence>
<dbReference type="Pfam" id="PF01849">
    <property type="entry name" value="NAC"/>
    <property type="match status" value="1"/>
</dbReference>
<proteinExistence type="inferred from homology"/>
<reference evidence="4 5" key="1">
    <citation type="journal article" date="2024" name="BMC Biol.">
        <title>Comparative genomics of Ascetosporea gives new insight into the evolutionary basis for animal parasitism in Rhizaria.</title>
        <authorList>
            <person name="Hiltunen Thoren M."/>
            <person name="Onut-Brannstrom I."/>
            <person name="Alfjorden A."/>
            <person name="Peckova H."/>
            <person name="Swords F."/>
            <person name="Hooper C."/>
            <person name="Holzer A.S."/>
            <person name="Bass D."/>
            <person name="Burki F."/>
        </authorList>
    </citation>
    <scope>NUCLEOTIDE SEQUENCE [LARGE SCALE GENOMIC DNA]</scope>
    <source>
        <strain evidence="4">20-A016</strain>
    </source>
</reference>
<comment type="similarity">
    <text evidence="1">Belongs to the NAC-beta family.</text>
</comment>
<organism evidence="4 5">
    <name type="scientific">Bonamia ostreae</name>
    <dbReference type="NCBI Taxonomy" id="126728"/>
    <lineage>
        <taxon>Eukaryota</taxon>
        <taxon>Sar</taxon>
        <taxon>Rhizaria</taxon>
        <taxon>Endomyxa</taxon>
        <taxon>Ascetosporea</taxon>
        <taxon>Haplosporida</taxon>
        <taxon>Bonamia</taxon>
    </lineage>
</organism>
<feature type="compositionally biased region" description="Acidic residues" evidence="2">
    <location>
        <begin position="220"/>
        <end position="231"/>
    </location>
</feature>
<evidence type="ECO:0000313" key="5">
    <source>
        <dbReference type="Proteomes" id="UP001439008"/>
    </source>
</evidence>
<accession>A0ABV2AJ54</accession>